<evidence type="ECO:0000313" key="2">
    <source>
        <dbReference type="EMBL" id="SON77970.1"/>
    </source>
</evidence>
<keyword evidence="4" id="KW-1185">Reference proteome</keyword>
<evidence type="ECO:0000313" key="3">
    <source>
        <dbReference type="Proteomes" id="UP000234166"/>
    </source>
</evidence>
<sequence>MSRRIVDLQVTDSITLEGENLCIAHSGQIHSRWTARSKSSHSCVWCVADIRAARCCSLHKSQCHKADKNLRGRMHVTHFCIPSPRQGRSPAVQADATVRDLEHCTAKNCFRSA</sequence>
<comment type="caution">
    <text evidence="1">The sequence shown here is derived from an EMBL/GenBank/DDBJ whole genome shotgun (WGS) entry which is preliminary data.</text>
</comment>
<dbReference type="Proteomes" id="UP000234181">
    <property type="component" value="Unassembled WGS sequence"/>
</dbReference>
<proteinExistence type="predicted"/>
<accession>A0AB38DVR8</accession>
<dbReference type="AlphaFoldDB" id="A0AB38DVR8"/>
<evidence type="ECO:0000313" key="1">
    <source>
        <dbReference type="EMBL" id="SON76564.1"/>
    </source>
</evidence>
<dbReference type="Proteomes" id="UP000234166">
    <property type="component" value="Unassembled WGS sequence"/>
</dbReference>
<evidence type="ECO:0000313" key="4">
    <source>
        <dbReference type="Proteomes" id="UP000234181"/>
    </source>
</evidence>
<dbReference type="EMBL" id="OCYT01000068">
    <property type="protein sequence ID" value="SON77970.1"/>
    <property type="molecule type" value="Genomic_DNA"/>
</dbReference>
<name>A0AB38DVR8_XANCH</name>
<reference evidence="3 4" key="1">
    <citation type="submission" date="2017-10" db="EMBL/GenBank/DDBJ databases">
        <authorList>
            <person name="Regsiter A."/>
            <person name="William W."/>
        </authorList>
    </citation>
    <scope>NUCLEOTIDE SEQUENCE [LARGE SCALE GENOMIC DNA]</scope>
    <source>
        <strain evidence="2 4">CFBP6984</strain>
        <strain evidence="1 3">CFBP7430</strain>
    </source>
</reference>
<protein>
    <submittedName>
        <fullName evidence="1">Uncharacterized protein</fullName>
    </submittedName>
</protein>
<gene>
    <name evidence="2" type="ORF">XAP6984_160009</name>
    <name evidence="1" type="ORF">XAP7430_100055</name>
</gene>
<dbReference type="EMBL" id="OCYS01000002">
    <property type="protein sequence ID" value="SON76564.1"/>
    <property type="molecule type" value="Genomic_DNA"/>
</dbReference>
<organism evidence="1 3">
    <name type="scientific">Xanthomonas campestris pv. phaseoli</name>
    <dbReference type="NCBI Taxonomy" id="317013"/>
    <lineage>
        <taxon>Bacteria</taxon>
        <taxon>Pseudomonadati</taxon>
        <taxon>Pseudomonadota</taxon>
        <taxon>Gammaproteobacteria</taxon>
        <taxon>Lysobacterales</taxon>
        <taxon>Lysobacteraceae</taxon>
        <taxon>Xanthomonas</taxon>
    </lineage>
</organism>